<reference evidence="2" key="1">
    <citation type="journal article" date="2014" name="Front. Microbiol.">
        <title>High frequency of phylogenetically diverse reductive dehalogenase-homologous genes in deep subseafloor sedimentary metagenomes.</title>
        <authorList>
            <person name="Kawai M."/>
            <person name="Futagami T."/>
            <person name="Toyoda A."/>
            <person name="Takaki Y."/>
            <person name="Nishi S."/>
            <person name="Hori S."/>
            <person name="Arai W."/>
            <person name="Tsubouchi T."/>
            <person name="Morono Y."/>
            <person name="Uchiyama I."/>
            <person name="Ito T."/>
            <person name="Fujiyama A."/>
            <person name="Inagaki F."/>
            <person name="Takami H."/>
        </authorList>
    </citation>
    <scope>NUCLEOTIDE SEQUENCE</scope>
    <source>
        <strain evidence="2">Expedition CK06-06</strain>
    </source>
</reference>
<comment type="caution">
    <text evidence="2">The sequence shown here is derived from an EMBL/GenBank/DDBJ whole genome shotgun (WGS) entry which is preliminary data.</text>
</comment>
<gene>
    <name evidence="2" type="ORF">S12H4_00711</name>
</gene>
<evidence type="ECO:0000313" key="2">
    <source>
        <dbReference type="EMBL" id="GAI70098.1"/>
    </source>
</evidence>
<proteinExistence type="predicted"/>
<organism evidence="2">
    <name type="scientific">marine sediment metagenome</name>
    <dbReference type="NCBI Taxonomy" id="412755"/>
    <lineage>
        <taxon>unclassified sequences</taxon>
        <taxon>metagenomes</taxon>
        <taxon>ecological metagenomes</taxon>
    </lineage>
</organism>
<evidence type="ECO:0000256" key="1">
    <source>
        <dbReference type="SAM" id="MobiDB-lite"/>
    </source>
</evidence>
<accession>X1QPD8</accession>
<dbReference type="EMBL" id="BARW01000101">
    <property type="protein sequence ID" value="GAI70098.1"/>
    <property type="molecule type" value="Genomic_DNA"/>
</dbReference>
<sequence length="158" mass="16818">MVIMLVGIGLLAGLLAAWSFCVAKLASRWVDRKIEDEKAELALHIRSYVESPNEENPSPLALIGDQFAILFAGRLWQHVEARMRGSNAQTTVALNKQEEGALAASSPGAALAMAFLPKKIKRMLEKNPMMLGALSGLTGAAGPPGGGDHGNTGRKNRD</sequence>
<dbReference type="AlphaFoldDB" id="X1QPD8"/>
<protein>
    <submittedName>
        <fullName evidence="2">Uncharacterized protein</fullName>
    </submittedName>
</protein>
<name>X1QPD8_9ZZZZ</name>
<feature type="region of interest" description="Disordered" evidence="1">
    <location>
        <begin position="136"/>
        <end position="158"/>
    </location>
</feature>